<evidence type="ECO:0000313" key="3">
    <source>
        <dbReference type="Proteomes" id="UP000311605"/>
    </source>
</evidence>
<keyword evidence="3" id="KW-1185">Reference proteome</keyword>
<evidence type="ECO:0000313" key="2">
    <source>
        <dbReference type="EMBL" id="TNM63041.1"/>
    </source>
</evidence>
<dbReference type="EMBL" id="VDMN01000003">
    <property type="protein sequence ID" value="TNM63041.1"/>
    <property type="molecule type" value="Genomic_DNA"/>
</dbReference>
<protein>
    <recommendedName>
        <fullName evidence="4">Conjugal transfer protein TraA</fullName>
    </recommendedName>
</protein>
<organism evidence="2 3">
    <name type="scientific">Aliirhizobium smilacinae</name>
    <dbReference type="NCBI Taxonomy" id="1395944"/>
    <lineage>
        <taxon>Bacteria</taxon>
        <taxon>Pseudomonadati</taxon>
        <taxon>Pseudomonadota</taxon>
        <taxon>Alphaproteobacteria</taxon>
        <taxon>Hyphomicrobiales</taxon>
        <taxon>Rhizobiaceae</taxon>
        <taxon>Aliirhizobium</taxon>
    </lineage>
</organism>
<feature type="compositionally biased region" description="Basic and acidic residues" evidence="1">
    <location>
        <begin position="636"/>
        <end position="645"/>
    </location>
</feature>
<feature type="compositionally biased region" description="Basic and acidic residues" evidence="1">
    <location>
        <begin position="485"/>
        <end position="494"/>
    </location>
</feature>
<reference evidence="2 3" key="1">
    <citation type="submission" date="2019-06" db="EMBL/GenBank/DDBJ databases">
        <title>The draft genome of Rhizobium smilacinae PTYR-5.</title>
        <authorList>
            <person name="Liu L."/>
            <person name="Li L."/>
            <person name="Zhang X."/>
        </authorList>
    </citation>
    <scope>NUCLEOTIDE SEQUENCE [LARGE SCALE GENOMIC DNA]</scope>
    <source>
        <strain evidence="2 3">PTYR-5</strain>
    </source>
</reference>
<feature type="region of interest" description="Disordered" evidence="1">
    <location>
        <begin position="427"/>
        <end position="523"/>
    </location>
</feature>
<feature type="compositionally biased region" description="Polar residues" evidence="1">
    <location>
        <begin position="498"/>
        <end position="514"/>
    </location>
</feature>
<evidence type="ECO:0000256" key="1">
    <source>
        <dbReference type="SAM" id="MobiDB-lite"/>
    </source>
</evidence>
<comment type="caution">
    <text evidence="2">The sequence shown here is derived from an EMBL/GenBank/DDBJ whole genome shotgun (WGS) entry which is preliminary data.</text>
</comment>
<evidence type="ECO:0008006" key="4">
    <source>
        <dbReference type="Google" id="ProtNLM"/>
    </source>
</evidence>
<gene>
    <name evidence="2" type="ORF">FHP24_17680</name>
</gene>
<name>A0A5C4XJJ2_9HYPH</name>
<feature type="compositionally biased region" description="Low complexity" evidence="1">
    <location>
        <begin position="428"/>
        <end position="443"/>
    </location>
</feature>
<dbReference type="AlphaFoldDB" id="A0A5C4XJJ2"/>
<dbReference type="RefSeq" id="WP_139677531.1">
    <property type="nucleotide sequence ID" value="NZ_VDMN01000003.1"/>
</dbReference>
<feature type="region of interest" description="Disordered" evidence="1">
    <location>
        <begin position="595"/>
        <end position="645"/>
    </location>
</feature>
<dbReference type="Proteomes" id="UP000311605">
    <property type="component" value="Unassembled WGS sequence"/>
</dbReference>
<accession>A0A5C4XJJ2</accession>
<proteinExistence type="predicted"/>
<dbReference type="OrthoDB" id="7199783at2"/>
<sequence length="645" mass="72287">MTNDTRRRFLALAKGATPVIVKVAGFNKADGAKNLVTYISREGELRLENERGERLRGPSMPGQVADEWAHLMSPREASKDFAAFAMDISWKSAPPSQSPVTFAKQALGERVFAFAVKESENNLQLKGLVVLNAGKGDRLEPSAETAGHVERRMRTNLRDEAVNVSFLFDGYGHGTRWAAARLRSLVEDNAGKVQNEKGQTIDGRDAATRLVQHQWRNVAGSRTPRDVVHLIISVGADSSYIALERSVRGFLAQEFRGRRYVFAIHDPIQDPKGINDGGKRPHIHAHAVITAMNDYGDRLKVWIPDMDRWRSILAEHGRANYLAVETVQRVERAMPRAYTYKQVRPISYDGRTEHRGTSDSAHMRYCEKRSEFPDLSAGAKTRAKVDEARAVWQELTKSGYAPDIQLHATRMINRIMRAEDWLEHRLAKQTSQRSQTQAAADQQPHQNAARDSFDAAKPAQMQGLSEHESCLQTPAGFGAATSSNRESDRLDEPGLHLSTVNGSRAPSPSNQLHQLTHGDHSTNYNEQETAGLRERFGTLFNAFVRAIEDRIRPEIHIRPEVGNQPTYNQYTASPNDPFEDKRVLLASLSAERFAARAPSSNLTREEHELDQVPPADRTPGRDESKAHAQAGLERSNTFDRDDYER</sequence>